<dbReference type="Pfam" id="PF13193">
    <property type="entry name" value="AMP-binding_C"/>
    <property type="match status" value="1"/>
</dbReference>
<dbReference type="InterPro" id="IPR000873">
    <property type="entry name" value="AMP-dep_synth/lig_dom"/>
</dbReference>
<dbReference type="Gene3D" id="3.30.300.30">
    <property type="match status" value="1"/>
</dbReference>
<dbReference type="Pfam" id="PF00550">
    <property type="entry name" value="PP-binding"/>
    <property type="match status" value="1"/>
</dbReference>
<sequence>MQLLPRLVMAESLADFFLRNFREHEHECAYRQHRGYRTESFSYGRLLETSLGLARKLEALGIAKGDRVMLWGENCAEWVAVFFGCALSGVIVVPMDDEAAPDFALRVAQQAGAKLLAGSRRHVHDCAVSACSLPTLALEDLAQTLDSTAAAPPSVPLGGDDILQIVFTSGTTAEPKGVVITHGNVLANIAPLEREMQAYLKYEWLVHPLRFLNLLPLSHVFGQFLGMFLPPLLGGTVILQNELKPSEVMSTIRRKRVSVMVSVPRVLQSLKQKIERDLEDRGEMEAFRRDFAAAKEKHFLRRWWRFRAIRRQFGWKFLAFISGGAALDSEIEEFWGRLGYAVIQGYGLTETTSLVSVNHPFRLGKGSIGKVLPGREVKLAEDGEIMVRGGGVASGYWDGLGARSASDEQGWYRTGDIGALDATGNLYFKGRKKEVIVTPGGTNVYPEDLEAALQRQPEVKDCVVVGIERGGNAEPCAVVIPRGEADLDRVVERANESLAEYQRIRMWVEWPQEDFPRTSTQKPRRNLIRDVAQARIRQERGAGRESGPMAELIARVSGRSVGGLRDDASLDSDLGLSSLDRVELLSALEDRYQIDLSETRFSSVQTVGDLERMLRGETAPGAGYHYPSWTLRWPVTWVRFVAHYLLMRPAIMLLGWPQIAGREHLRGVEGPLLVVSNHVSDVDAGFILTALPGRFRHRLAVATGGEALDALRTPPAGRGFFLRIYDRVQWVLGVSLLNLFPLPREAGFRRSFAYAGEAVDRGYSVLVFPEGQHTKGGKMLPFRAGIGLLAANLGIPILPMRIDGLFELKAAGKRLARPGKIRVRMGAPMRFLPGTAPEDFAAELQKAVEQL</sequence>
<dbReference type="GO" id="GO:0016878">
    <property type="term" value="F:acid-thiol ligase activity"/>
    <property type="evidence" value="ECO:0007669"/>
    <property type="project" value="UniProtKB-ARBA"/>
</dbReference>
<feature type="domain" description="Carrier" evidence="1">
    <location>
        <begin position="540"/>
        <end position="618"/>
    </location>
</feature>
<gene>
    <name evidence="2" type="ORF">SBA1_50033</name>
</gene>
<name>A0A2U3KVA7_9BACT</name>
<dbReference type="AlphaFoldDB" id="A0A2U3KVA7"/>
<evidence type="ECO:0000313" key="3">
    <source>
        <dbReference type="Proteomes" id="UP000238701"/>
    </source>
</evidence>
<dbReference type="SUPFAM" id="SSF69593">
    <property type="entry name" value="Glycerol-3-phosphate (1)-acyltransferase"/>
    <property type="match status" value="1"/>
</dbReference>
<dbReference type="Pfam" id="PF01553">
    <property type="entry name" value="Acyltransferase"/>
    <property type="match status" value="1"/>
</dbReference>
<evidence type="ECO:0000259" key="1">
    <source>
        <dbReference type="PROSITE" id="PS50075"/>
    </source>
</evidence>
<dbReference type="GO" id="GO:0016746">
    <property type="term" value="F:acyltransferase activity"/>
    <property type="evidence" value="ECO:0007669"/>
    <property type="project" value="InterPro"/>
</dbReference>
<dbReference type="Pfam" id="PF00501">
    <property type="entry name" value="AMP-binding"/>
    <property type="match status" value="1"/>
</dbReference>
<dbReference type="InterPro" id="IPR042099">
    <property type="entry name" value="ANL_N_sf"/>
</dbReference>
<dbReference type="SUPFAM" id="SSF56801">
    <property type="entry name" value="Acetyl-CoA synthetase-like"/>
    <property type="match status" value="1"/>
</dbReference>
<dbReference type="PROSITE" id="PS50075">
    <property type="entry name" value="CARRIER"/>
    <property type="match status" value="1"/>
</dbReference>
<dbReference type="InterPro" id="IPR009081">
    <property type="entry name" value="PP-bd_ACP"/>
</dbReference>
<reference evidence="3" key="1">
    <citation type="submission" date="2018-02" db="EMBL/GenBank/DDBJ databases">
        <authorList>
            <person name="Hausmann B."/>
        </authorList>
    </citation>
    <scope>NUCLEOTIDE SEQUENCE [LARGE SCALE GENOMIC DNA]</scope>
    <source>
        <strain evidence="3">Peat soil MAG SbA1</strain>
    </source>
</reference>
<dbReference type="SMART" id="SM00563">
    <property type="entry name" value="PlsC"/>
    <property type="match status" value="1"/>
</dbReference>
<dbReference type="SUPFAM" id="SSF47336">
    <property type="entry name" value="ACP-like"/>
    <property type="match status" value="1"/>
</dbReference>
<dbReference type="EMBL" id="OMOD01000144">
    <property type="protein sequence ID" value="SPF43581.1"/>
    <property type="molecule type" value="Genomic_DNA"/>
</dbReference>
<dbReference type="OrthoDB" id="9803968at2"/>
<organism evidence="2 3">
    <name type="scientific">Candidatus Sulfotelmatobacter kueseliae</name>
    <dbReference type="NCBI Taxonomy" id="2042962"/>
    <lineage>
        <taxon>Bacteria</taxon>
        <taxon>Pseudomonadati</taxon>
        <taxon>Acidobacteriota</taxon>
        <taxon>Terriglobia</taxon>
        <taxon>Terriglobales</taxon>
        <taxon>Candidatus Korobacteraceae</taxon>
        <taxon>Candidatus Sulfotelmatobacter</taxon>
    </lineage>
</organism>
<dbReference type="InterPro" id="IPR025110">
    <property type="entry name" value="AMP-bd_C"/>
</dbReference>
<dbReference type="Proteomes" id="UP000238701">
    <property type="component" value="Unassembled WGS sequence"/>
</dbReference>
<evidence type="ECO:0000313" key="2">
    <source>
        <dbReference type="EMBL" id="SPF43581.1"/>
    </source>
</evidence>
<accession>A0A2U3KVA7</accession>
<keyword evidence="2" id="KW-0436">Ligase</keyword>
<dbReference type="InterPro" id="IPR045851">
    <property type="entry name" value="AMP-bd_C_sf"/>
</dbReference>
<dbReference type="Gene3D" id="1.10.1200.10">
    <property type="entry name" value="ACP-like"/>
    <property type="match status" value="1"/>
</dbReference>
<dbReference type="InterPro" id="IPR050237">
    <property type="entry name" value="ATP-dep_AMP-bd_enzyme"/>
</dbReference>
<dbReference type="CDD" id="cd07989">
    <property type="entry name" value="LPLAT_AGPAT-like"/>
    <property type="match status" value="1"/>
</dbReference>
<proteinExistence type="predicted"/>
<dbReference type="PANTHER" id="PTHR43767">
    <property type="entry name" value="LONG-CHAIN-FATTY-ACID--COA LIGASE"/>
    <property type="match status" value="1"/>
</dbReference>
<protein>
    <submittedName>
        <fullName evidence="2">AMP-dependent synthetase and ligase</fullName>
    </submittedName>
</protein>
<dbReference type="PANTHER" id="PTHR43767:SF1">
    <property type="entry name" value="NONRIBOSOMAL PEPTIDE SYNTHASE PES1 (EUROFUNG)-RELATED"/>
    <property type="match status" value="1"/>
</dbReference>
<dbReference type="InterPro" id="IPR036736">
    <property type="entry name" value="ACP-like_sf"/>
</dbReference>
<dbReference type="Gene3D" id="3.40.50.12780">
    <property type="entry name" value="N-terminal domain of ligase-like"/>
    <property type="match status" value="1"/>
</dbReference>
<dbReference type="InterPro" id="IPR002123">
    <property type="entry name" value="Plipid/glycerol_acylTrfase"/>
</dbReference>